<accession>H6NFZ2</accession>
<dbReference type="AlphaFoldDB" id="H6NFZ2"/>
<protein>
    <submittedName>
        <fullName evidence="2">Uncharacterized protein</fullName>
    </submittedName>
</protein>
<sequence length="84" mass="9100">MWPILGVLSAAALILLYEAPGLRRSRRYRELAVFLILLTLGTGAGLAQAADVPLPNPLDWMNYLFGPAGERLDKVLRLPGELGG</sequence>
<dbReference type="HOGENOM" id="CLU_194269_0_2_9"/>
<organism evidence="2 3">
    <name type="scientific">Paenibacillus mucilaginosus 3016</name>
    <dbReference type="NCBI Taxonomy" id="1116391"/>
    <lineage>
        <taxon>Bacteria</taxon>
        <taxon>Bacillati</taxon>
        <taxon>Bacillota</taxon>
        <taxon>Bacilli</taxon>
        <taxon>Bacillales</taxon>
        <taxon>Paenibacillaceae</taxon>
        <taxon>Paenibacillus</taxon>
    </lineage>
</organism>
<dbReference type="Proteomes" id="UP000007523">
    <property type="component" value="Chromosome"/>
</dbReference>
<gene>
    <name evidence="2" type="ORF">PM3016_4665</name>
</gene>
<reference evidence="2 3" key="1">
    <citation type="journal article" date="2012" name="J. Bacteriol.">
        <title>Complete Genome Sequence of Paenibacillus mucilaginosus 3016, a Bacterium Functional as Microbial Fertilizer.</title>
        <authorList>
            <person name="Ma M."/>
            <person name="Wang Z."/>
            <person name="Li L."/>
            <person name="Jiang X."/>
            <person name="Guan D."/>
            <person name="Cao F."/>
            <person name="Chen H."/>
            <person name="Wang X."/>
            <person name="Shen D."/>
            <person name="Du B."/>
            <person name="Li J."/>
        </authorList>
    </citation>
    <scope>NUCLEOTIDE SEQUENCE [LARGE SCALE GENOMIC DNA]</scope>
    <source>
        <strain evidence="2 3">3016</strain>
    </source>
</reference>
<keyword evidence="1" id="KW-1133">Transmembrane helix</keyword>
<dbReference type="RefSeq" id="WP_014371126.1">
    <property type="nucleotide sequence ID" value="NC_016935.1"/>
</dbReference>
<proteinExistence type="predicted"/>
<keyword evidence="1" id="KW-0812">Transmembrane</keyword>
<name>H6NFZ2_9BACL</name>
<dbReference type="KEGG" id="pmq:PM3016_4665"/>
<keyword evidence="3" id="KW-1185">Reference proteome</keyword>
<dbReference type="EMBL" id="CP003235">
    <property type="protein sequence ID" value="AFC31411.1"/>
    <property type="molecule type" value="Genomic_DNA"/>
</dbReference>
<evidence type="ECO:0000256" key="1">
    <source>
        <dbReference type="SAM" id="Phobius"/>
    </source>
</evidence>
<dbReference type="STRING" id="1116391.PM3016_4665"/>
<evidence type="ECO:0000313" key="2">
    <source>
        <dbReference type="EMBL" id="AFC31411.1"/>
    </source>
</evidence>
<feature type="transmembrane region" description="Helical" evidence="1">
    <location>
        <begin position="31"/>
        <end position="50"/>
    </location>
</feature>
<evidence type="ECO:0000313" key="3">
    <source>
        <dbReference type="Proteomes" id="UP000007523"/>
    </source>
</evidence>
<keyword evidence="1" id="KW-0472">Membrane</keyword>